<evidence type="ECO:0000313" key="15">
    <source>
        <dbReference type="EMBL" id="ARO15961.1"/>
    </source>
</evidence>
<dbReference type="OrthoDB" id="9760333at2"/>
<evidence type="ECO:0000256" key="10">
    <source>
        <dbReference type="PROSITE-ProRule" id="PRU01360"/>
    </source>
</evidence>
<evidence type="ECO:0000256" key="12">
    <source>
        <dbReference type="SAM" id="SignalP"/>
    </source>
</evidence>
<dbReference type="InterPro" id="IPR036942">
    <property type="entry name" value="Beta-barrel_TonB_sf"/>
</dbReference>
<geneLocation type="plasmid" evidence="15">
    <name>unnamed1</name>
</geneLocation>
<evidence type="ECO:0000256" key="1">
    <source>
        <dbReference type="ARBA" id="ARBA00004571"/>
    </source>
</evidence>
<dbReference type="EMBL" id="CP019938">
    <property type="protein sequence ID" value="ARO15961.1"/>
    <property type="molecule type" value="Genomic_DNA"/>
</dbReference>
<dbReference type="Proteomes" id="UP000242447">
    <property type="component" value="Plasmid unnamed1"/>
</dbReference>
<evidence type="ECO:0000259" key="13">
    <source>
        <dbReference type="Pfam" id="PF00593"/>
    </source>
</evidence>
<dbReference type="GO" id="GO:0015344">
    <property type="term" value="F:siderophore uptake transmembrane transporter activity"/>
    <property type="evidence" value="ECO:0007669"/>
    <property type="project" value="TreeGrafter"/>
</dbReference>
<feature type="chain" id="PRO_5012845787" evidence="12">
    <location>
        <begin position="31"/>
        <end position="686"/>
    </location>
</feature>
<keyword evidence="16" id="KW-1185">Reference proteome</keyword>
<keyword evidence="9 10" id="KW-0998">Cell outer membrane</keyword>
<keyword evidence="4 10" id="KW-1134">Transmembrane beta strand</keyword>
<feature type="domain" description="TonB-dependent receptor plug" evidence="14">
    <location>
        <begin position="60"/>
        <end position="164"/>
    </location>
</feature>
<dbReference type="Pfam" id="PF00593">
    <property type="entry name" value="TonB_dep_Rec_b-barrel"/>
    <property type="match status" value="1"/>
</dbReference>
<gene>
    <name evidence="15" type="primary">tbpA</name>
    <name evidence="15" type="ORF">BVG79_p1000159</name>
</gene>
<evidence type="ECO:0000313" key="16">
    <source>
        <dbReference type="Proteomes" id="UP000242447"/>
    </source>
</evidence>
<comment type="subcellular location">
    <subcellularLocation>
        <location evidence="1 10">Cell outer membrane</location>
        <topology evidence="1 10">Multi-pass membrane protein</topology>
    </subcellularLocation>
</comment>
<dbReference type="GO" id="GO:0015232">
    <property type="term" value="F:heme transmembrane transporter activity"/>
    <property type="evidence" value="ECO:0007669"/>
    <property type="project" value="InterPro"/>
</dbReference>
<evidence type="ECO:0000256" key="7">
    <source>
        <dbReference type="ARBA" id="ARBA00023077"/>
    </source>
</evidence>
<dbReference type="SUPFAM" id="SSF56935">
    <property type="entry name" value="Porins"/>
    <property type="match status" value="1"/>
</dbReference>
<keyword evidence="7 11" id="KW-0798">TonB box</keyword>
<dbReference type="PROSITE" id="PS52016">
    <property type="entry name" value="TONB_DEPENDENT_REC_3"/>
    <property type="match status" value="1"/>
</dbReference>
<sequence>MMYSSNRSMLRGAVALCALTAPFIATPVLAQTAPQNDAGLTLGTVVITGDLRTEQTALEALTGVSAVTSADLERGQAASVADVLRRVPGVGATMSGDDASVAVNLRGMQQMGRVVVTIDGARQDFWRVGHGSGSFYLDPDLLKQVVVVRGPASNTYGSGGIGGVVAFETRDAGDMLAADESWAFSQRLRYGSNGEGFSTTATGAVRLGDNFDVISSLSYRNSDEYKDGNGDLVRWTGEEIRAGFGKATWRPAEGHELKFSFMRQITDDVISGSSGSTSATLSRYDTETYTDTASLSYHYDPAENDLIDFTIRGYVSSTDNDQSQIWPASAIGASRYYDVSTSGVNVQNVSRFAAGGWDQTLVFGGDYARIKGESDADHFGGGTQDIGGVFAQWQGRRGALELIGALRYDSYELQGVTKAAPGAPATDATLSGDRWSPRVSLGYDVTDSVQLFATYSEGYRSPHLQETFRRNGAHGAGYEPNLLLRPEVAKSWELGANLDFGQVFTGSDLLTAKVTAFRTHVGDYIETARAPSGATTYANVGDATLEGVELEGTYDFGAGYVSLAGAFVDATLDDTGATLTNTPLDNMTARVGLRAMDDRLQYGLEYQYLGSVTRVLSTGSTEYPSVDLVNLFASYEGANDWRVDFGVENLLDVAYTDPQSGWSTSSDIEQGRGRTVRIAFTKRLGG</sequence>
<protein>
    <submittedName>
        <fullName evidence="15">Heme acquisition protein hasR</fullName>
    </submittedName>
</protein>
<dbReference type="NCBIfam" id="TIGR01785">
    <property type="entry name" value="TonB-hemin"/>
    <property type="match status" value="1"/>
</dbReference>
<comment type="similarity">
    <text evidence="2 10 11">Belongs to the TonB-dependent receptor family.</text>
</comment>
<keyword evidence="3 10" id="KW-0813">Transport</keyword>
<dbReference type="InterPro" id="IPR039426">
    <property type="entry name" value="TonB-dep_rcpt-like"/>
</dbReference>
<dbReference type="Gene3D" id="2.40.170.20">
    <property type="entry name" value="TonB-dependent receptor, beta-barrel domain"/>
    <property type="match status" value="1"/>
</dbReference>
<dbReference type="InterPro" id="IPR011276">
    <property type="entry name" value="TonB_haem/Hb_rcpt"/>
</dbReference>
<dbReference type="InterPro" id="IPR037066">
    <property type="entry name" value="Plug_dom_sf"/>
</dbReference>
<dbReference type="AlphaFoldDB" id="A0A1W6P3J5"/>
<dbReference type="PANTHER" id="PTHR30069:SF41">
    <property type="entry name" value="HEME_HEMOPEXIN UTILIZATION PROTEIN C"/>
    <property type="match status" value="1"/>
</dbReference>
<evidence type="ECO:0000256" key="4">
    <source>
        <dbReference type="ARBA" id="ARBA00022452"/>
    </source>
</evidence>
<keyword evidence="8 10" id="KW-0472">Membrane</keyword>
<dbReference type="GO" id="GO:0044718">
    <property type="term" value="P:siderophore transmembrane transport"/>
    <property type="evidence" value="ECO:0007669"/>
    <property type="project" value="TreeGrafter"/>
</dbReference>
<dbReference type="Gene3D" id="2.170.130.10">
    <property type="entry name" value="TonB-dependent receptor, plug domain"/>
    <property type="match status" value="1"/>
</dbReference>
<keyword evidence="5 10" id="KW-0812">Transmembrane</keyword>
<dbReference type="CDD" id="cd01347">
    <property type="entry name" value="ligand_gated_channel"/>
    <property type="match status" value="1"/>
</dbReference>
<evidence type="ECO:0000259" key="14">
    <source>
        <dbReference type="Pfam" id="PF07715"/>
    </source>
</evidence>
<dbReference type="GO" id="GO:0009279">
    <property type="term" value="C:cell outer membrane"/>
    <property type="evidence" value="ECO:0007669"/>
    <property type="project" value="UniProtKB-SubCell"/>
</dbReference>
<name>A0A1W6P3J5_9RHOB</name>
<evidence type="ECO:0000256" key="6">
    <source>
        <dbReference type="ARBA" id="ARBA00022729"/>
    </source>
</evidence>
<dbReference type="InterPro" id="IPR010949">
    <property type="entry name" value="TonB_Hb/transfer/lactofer_rcpt"/>
</dbReference>
<evidence type="ECO:0000256" key="3">
    <source>
        <dbReference type="ARBA" id="ARBA00022448"/>
    </source>
</evidence>
<evidence type="ECO:0000256" key="9">
    <source>
        <dbReference type="ARBA" id="ARBA00023237"/>
    </source>
</evidence>
<dbReference type="InterPro" id="IPR000531">
    <property type="entry name" value="Beta-barrel_TonB"/>
</dbReference>
<evidence type="ECO:0000256" key="2">
    <source>
        <dbReference type="ARBA" id="ARBA00009810"/>
    </source>
</evidence>
<feature type="signal peptide" evidence="12">
    <location>
        <begin position="1"/>
        <end position="30"/>
    </location>
</feature>
<keyword evidence="15" id="KW-0614">Plasmid</keyword>
<feature type="domain" description="TonB-dependent receptor-like beta-barrel" evidence="13">
    <location>
        <begin position="272"/>
        <end position="650"/>
    </location>
</feature>
<dbReference type="RefSeq" id="WP_085787533.1">
    <property type="nucleotide sequence ID" value="NZ_CP019938.1"/>
</dbReference>
<proteinExistence type="inferred from homology"/>
<reference evidence="15 16" key="1">
    <citation type="submission" date="2017-02" db="EMBL/GenBank/DDBJ databases">
        <title>Ketogulonicigenium robustum SPU B003 Genome sequencing and assembly.</title>
        <authorList>
            <person name="Li Y."/>
            <person name="Liu L."/>
            <person name="Wang C."/>
            <person name="Zhang M."/>
            <person name="Zhang T."/>
            <person name="Zhang Y."/>
        </authorList>
    </citation>
    <scope>NUCLEOTIDE SEQUENCE [LARGE SCALE GENOMIC DNA]</scope>
    <source>
        <strain evidence="15 16">SPU_B003</strain>
        <plasmid evidence="15 16">unnamed1</plasmid>
    </source>
</reference>
<evidence type="ECO:0000256" key="5">
    <source>
        <dbReference type="ARBA" id="ARBA00022692"/>
    </source>
</evidence>
<dbReference type="InterPro" id="IPR012910">
    <property type="entry name" value="Plug_dom"/>
</dbReference>
<evidence type="ECO:0000256" key="8">
    <source>
        <dbReference type="ARBA" id="ARBA00023136"/>
    </source>
</evidence>
<keyword evidence="6 12" id="KW-0732">Signal</keyword>
<evidence type="ECO:0000256" key="11">
    <source>
        <dbReference type="RuleBase" id="RU003357"/>
    </source>
</evidence>
<dbReference type="PANTHER" id="PTHR30069">
    <property type="entry name" value="TONB-DEPENDENT OUTER MEMBRANE RECEPTOR"/>
    <property type="match status" value="1"/>
</dbReference>
<dbReference type="KEGG" id="kro:BVG79_p1000159"/>
<dbReference type="Pfam" id="PF07715">
    <property type="entry name" value="Plug"/>
    <property type="match status" value="1"/>
</dbReference>
<accession>A0A1W6P3J5</accession>
<dbReference type="NCBIfam" id="TIGR01786">
    <property type="entry name" value="TonB-hemlactrns"/>
    <property type="match status" value="1"/>
</dbReference>
<organism evidence="15 16">
    <name type="scientific">Ketogulonicigenium robustum</name>
    <dbReference type="NCBI Taxonomy" id="92947"/>
    <lineage>
        <taxon>Bacteria</taxon>
        <taxon>Pseudomonadati</taxon>
        <taxon>Pseudomonadota</taxon>
        <taxon>Alphaproteobacteria</taxon>
        <taxon>Rhodobacterales</taxon>
        <taxon>Roseobacteraceae</taxon>
        <taxon>Ketogulonicigenium</taxon>
    </lineage>
</organism>